<sequence length="180" mass="20118">MGKRFISIFLLVAMLFTMLPAGAMSAATDNVSTSVNTEWQKRIENPFADVKEGSWYYDAVQYSFINGFFSGTGENTFSPDGTMTRAMFVTVLGRMAGVDQTKYKEQSSFGDVPKDAIMPHMWSGHLSTVSLPVSETANLILTVLLPGSRWQCFLFATLKILALIMIPEPILQLFRQIWIL</sequence>
<accession>W4VAR7</accession>
<evidence type="ECO:0000259" key="3">
    <source>
        <dbReference type="PROSITE" id="PS51272"/>
    </source>
</evidence>
<comment type="caution">
    <text evidence="4">The sequence shown here is derived from an EMBL/GenBank/DDBJ whole genome shotgun (WGS) entry which is preliminary data.</text>
</comment>
<gene>
    <name evidence="4" type="ORF">JCM21531_3871</name>
</gene>
<dbReference type="Pfam" id="PF00395">
    <property type="entry name" value="SLH"/>
    <property type="match status" value="1"/>
</dbReference>
<keyword evidence="1" id="KW-0677">Repeat</keyword>
<evidence type="ECO:0000313" key="4">
    <source>
        <dbReference type="EMBL" id="GAE90276.1"/>
    </source>
</evidence>
<keyword evidence="5" id="KW-1185">Reference proteome</keyword>
<dbReference type="Proteomes" id="UP000019109">
    <property type="component" value="Unassembled WGS sequence"/>
</dbReference>
<feature type="domain" description="SLH" evidence="3">
    <location>
        <begin position="43"/>
        <end position="106"/>
    </location>
</feature>
<dbReference type="PROSITE" id="PS51272">
    <property type="entry name" value="SLH"/>
    <property type="match status" value="1"/>
</dbReference>
<name>W4VAR7_9FIRM</name>
<keyword evidence="2" id="KW-0732">Signal</keyword>
<feature type="chain" id="PRO_5039557813" description="SLH domain-containing protein" evidence="2">
    <location>
        <begin position="24"/>
        <end position="180"/>
    </location>
</feature>
<evidence type="ECO:0000313" key="5">
    <source>
        <dbReference type="Proteomes" id="UP000019109"/>
    </source>
</evidence>
<evidence type="ECO:0000256" key="1">
    <source>
        <dbReference type="ARBA" id="ARBA00022737"/>
    </source>
</evidence>
<dbReference type="InterPro" id="IPR001119">
    <property type="entry name" value="SLH_dom"/>
</dbReference>
<dbReference type="EMBL" id="BAVR01000062">
    <property type="protein sequence ID" value="GAE90276.1"/>
    <property type="molecule type" value="Genomic_DNA"/>
</dbReference>
<feature type="signal peptide" evidence="2">
    <location>
        <begin position="1"/>
        <end position="23"/>
    </location>
</feature>
<dbReference type="STRING" id="1294263.JCM21531_3871"/>
<protein>
    <recommendedName>
        <fullName evidence="3">SLH domain-containing protein</fullName>
    </recommendedName>
</protein>
<evidence type="ECO:0000256" key="2">
    <source>
        <dbReference type="SAM" id="SignalP"/>
    </source>
</evidence>
<reference evidence="4" key="1">
    <citation type="journal article" date="2014" name="Genome Announc.">
        <title>Draft Genome Sequence of Clostridium straminisolvens Strain JCM 21531T, Isolated from a Cellulose-Degrading Bacterial Community.</title>
        <authorList>
            <person name="Yuki M."/>
            <person name="Oshima K."/>
            <person name="Suda W."/>
            <person name="Sakamoto M."/>
            <person name="Kitamura K."/>
            <person name="Iida T."/>
            <person name="Hattori M."/>
            <person name="Ohkuma M."/>
        </authorList>
    </citation>
    <scope>NUCLEOTIDE SEQUENCE [LARGE SCALE GENOMIC DNA]</scope>
    <source>
        <strain evidence="4">JCM 21531</strain>
    </source>
</reference>
<organism evidence="4 5">
    <name type="scientific">Acetivibrio straminisolvens JCM 21531</name>
    <dbReference type="NCBI Taxonomy" id="1294263"/>
    <lineage>
        <taxon>Bacteria</taxon>
        <taxon>Bacillati</taxon>
        <taxon>Bacillota</taxon>
        <taxon>Clostridia</taxon>
        <taxon>Eubacteriales</taxon>
        <taxon>Oscillospiraceae</taxon>
        <taxon>Acetivibrio</taxon>
    </lineage>
</organism>
<dbReference type="AlphaFoldDB" id="W4VAR7"/>
<proteinExistence type="predicted"/>